<dbReference type="RefSeq" id="WP_230097147.1">
    <property type="nucleotide sequence ID" value="NZ_CAKKNS010000006.1"/>
</dbReference>
<dbReference type="InterPro" id="IPR009370">
    <property type="entry name" value="YutD-like"/>
</dbReference>
<keyword evidence="3" id="KW-1185">Reference proteome</keyword>
<evidence type="ECO:0008006" key="4">
    <source>
        <dbReference type="Google" id="ProtNLM"/>
    </source>
</evidence>
<evidence type="ECO:0000313" key="3">
    <source>
        <dbReference type="Proteomes" id="UP000789707"/>
    </source>
</evidence>
<name>A0ABN8BLJ4_9LACO</name>
<feature type="compositionally biased region" description="Basic and acidic residues" evidence="1">
    <location>
        <begin position="216"/>
        <end position="237"/>
    </location>
</feature>
<gene>
    <name evidence="2" type="ORF">WFA24289_01431</name>
</gene>
<protein>
    <recommendedName>
        <fullName evidence="4">DUF1027 domain-containing protein</fullName>
    </recommendedName>
</protein>
<comment type="caution">
    <text evidence="2">The sequence shown here is derived from an EMBL/GenBank/DDBJ whole genome shotgun (WGS) entry which is preliminary data.</text>
</comment>
<evidence type="ECO:0000313" key="2">
    <source>
        <dbReference type="EMBL" id="CAH0417114.1"/>
    </source>
</evidence>
<proteinExistence type="predicted"/>
<dbReference type="PIRSF" id="PIRSF012565">
    <property type="entry name" value="DUF1027"/>
    <property type="match status" value="1"/>
</dbReference>
<dbReference type="Pfam" id="PF06265">
    <property type="entry name" value="YutD-like"/>
    <property type="match status" value="1"/>
</dbReference>
<dbReference type="EMBL" id="CAKKNS010000006">
    <property type="protein sequence ID" value="CAH0417114.1"/>
    <property type="molecule type" value="Genomic_DNA"/>
</dbReference>
<reference evidence="2 3" key="1">
    <citation type="submission" date="2021-11" db="EMBL/GenBank/DDBJ databases">
        <authorList>
            <person name="Depoorter E."/>
        </authorList>
    </citation>
    <scope>NUCLEOTIDE SEQUENCE [LARGE SCALE GENOMIC DNA]</scope>
    <source>
        <strain evidence="2 3">LMG 24289</strain>
    </source>
</reference>
<dbReference type="InterPro" id="IPR038141">
    <property type="entry name" value="YutD-like_sf"/>
</dbReference>
<accession>A0ABN8BLJ4</accession>
<organism evidence="2 3">
    <name type="scientific">Periweissella fabaria</name>
    <dbReference type="NCBI Taxonomy" id="546157"/>
    <lineage>
        <taxon>Bacteria</taxon>
        <taxon>Bacillati</taxon>
        <taxon>Bacillota</taxon>
        <taxon>Bacilli</taxon>
        <taxon>Lactobacillales</taxon>
        <taxon>Lactobacillaceae</taxon>
        <taxon>Periweissella</taxon>
    </lineage>
</organism>
<feature type="compositionally biased region" description="Polar residues" evidence="1">
    <location>
        <begin position="156"/>
        <end position="188"/>
    </location>
</feature>
<feature type="region of interest" description="Disordered" evidence="1">
    <location>
        <begin position="125"/>
        <end position="262"/>
    </location>
</feature>
<evidence type="ECO:0000256" key="1">
    <source>
        <dbReference type="SAM" id="MobiDB-lite"/>
    </source>
</evidence>
<feature type="compositionally biased region" description="Basic and acidic residues" evidence="1">
    <location>
        <begin position="189"/>
        <end position="203"/>
    </location>
</feature>
<dbReference type="Gene3D" id="3.50.4.20">
    <property type="match status" value="1"/>
</dbReference>
<sequence length="262" mass="30008">MDRESLKIKAEAQVSERAATTNFENKGNNQFIVNGLAMTILKNYRDAFDELKFKARFSDILTKYDYIIGDIAADQLRLKGFYAQDNKNMTKFNSIDAFEDYLLEYMNFGAPYFVVQNENPVESKTDFEVVPSTSNNRRRKRNNRGNRSDEAVANKETPTSRTAWQRKGNSAKTTAANKPNNKGTNLSKSPKDNNNERTHDASVNKRRRRRSNANKQRADVKEVKRPIADGKGVKKPDGSMSASTKKPNQRKRHFTIQQKNEK</sequence>
<dbReference type="Proteomes" id="UP000789707">
    <property type="component" value="Unassembled WGS sequence"/>
</dbReference>